<proteinExistence type="predicted"/>
<gene>
    <name evidence="1" type="ORF">Rhe02_33310</name>
</gene>
<evidence type="ECO:0008006" key="3">
    <source>
        <dbReference type="Google" id="ProtNLM"/>
    </source>
</evidence>
<comment type="caution">
    <text evidence="1">The sequence shown here is derived from an EMBL/GenBank/DDBJ whole genome shotgun (WGS) entry which is preliminary data.</text>
</comment>
<accession>A0A8J3Q797</accession>
<keyword evidence="2" id="KW-1185">Reference proteome</keyword>
<dbReference type="RefSeq" id="WP_203909119.1">
    <property type="nucleotide sequence ID" value="NZ_BONY01000017.1"/>
</dbReference>
<evidence type="ECO:0000313" key="1">
    <source>
        <dbReference type="EMBL" id="GIH05264.1"/>
    </source>
</evidence>
<evidence type="ECO:0000313" key="2">
    <source>
        <dbReference type="Proteomes" id="UP000612899"/>
    </source>
</evidence>
<dbReference type="Proteomes" id="UP000612899">
    <property type="component" value="Unassembled WGS sequence"/>
</dbReference>
<organism evidence="1 2">
    <name type="scientific">Rhizocola hellebori</name>
    <dbReference type="NCBI Taxonomy" id="1392758"/>
    <lineage>
        <taxon>Bacteria</taxon>
        <taxon>Bacillati</taxon>
        <taxon>Actinomycetota</taxon>
        <taxon>Actinomycetes</taxon>
        <taxon>Micromonosporales</taxon>
        <taxon>Micromonosporaceae</taxon>
        <taxon>Rhizocola</taxon>
    </lineage>
</organism>
<reference evidence="1" key="1">
    <citation type="submission" date="2021-01" db="EMBL/GenBank/DDBJ databases">
        <title>Whole genome shotgun sequence of Rhizocola hellebori NBRC 109834.</title>
        <authorList>
            <person name="Komaki H."/>
            <person name="Tamura T."/>
        </authorList>
    </citation>
    <scope>NUCLEOTIDE SEQUENCE</scope>
    <source>
        <strain evidence="1">NBRC 109834</strain>
    </source>
</reference>
<name>A0A8J3Q797_9ACTN</name>
<sequence>MTGEELFWDLAEPLCAQAAVSRSTMMGYPCLRYHGRFFASIDRTTGALLVKLPQDRVAELIRQGHGQPFAPAGRMFREWVAIDKPQRRRWNTLIGEAIDFAQTGG</sequence>
<dbReference type="AlphaFoldDB" id="A0A8J3Q797"/>
<protein>
    <recommendedName>
        <fullName evidence="3">TfoX N-terminal domain-containing protein</fullName>
    </recommendedName>
</protein>
<dbReference type="EMBL" id="BONY01000017">
    <property type="protein sequence ID" value="GIH05264.1"/>
    <property type="molecule type" value="Genomic_DNA"/>
</dbReference>